<evidence type="ECO:0000313" key="4">
    <source>
        <dbReference type="Proteomes" id="UP000593579"/>
    </source>
</evidence>
<comment type="caution">
    <text evidence="3">The sequence shown here is derived from an EMBL/GenBank/DDBJ whole genome shotgun (WGS) entry which is preliminary data.</text>
</comment>
<feature type="signal peptide" evidence="2">
    <location>
        <begin position="1"/>
        <end position="20"/>
    </location>
</feature>
<dbReference type="PANTHER" id="PTHR34377:SF3">
    <property type="entry name" value="TETRATRICOPEPTIDE REPEAT (TPR)-LIKE SUPERFAMILY PROTEIN"/>
    <property type="match status" value="1"/>
</dbReference>
<name>A0A7J9CYK9_GOSGO</name>
<feature type="compositionally biased region" description="Gly residues" evidence="1">
    <location>
        <begin position="75"/>
        <end position="95"/>
    </location>
</feature>
<accession>A0A7J9CYK9</accession>
<evidence type="ECO:0000256" key="2">
    <source>
        <dbReference type="SAM" id="SignalP"/>
    </source>
</evidence>
<dbReference type="Proteomes" id="UP000593579">
    <property type="component" value="Unassembled WGS sequence"/>
</dbReference>
<feature type="chain" id="PRO_5029689766" evidence="2">
    <location>
        <begin position="21"/>
        <end position="175"/>
    </location>
</feature>
<keyword evidence="2" id="KW-0732">Signal</keyword>
<organism evidence="3 4">
    <name type="scientific">Gossypium gossypioides</name>
    <name type="common">Mexican cotton</name>
    <name type="synonym">Selera gossypioides</name>
    <dbReference type="NCBI Taxonomy" id="34282"/>
    <lineage>
        <taxon>Eukaryota</taxon>
        <taxon>Viridiplantae</taxon>
        <taxon>Streptophyta</taxon>
        <taxon>Embryophyta</taxon>
        <taxon>Tracheophyta</taxon>
        <taxon>Spermatophyta</taxon>
        <taxon>Magnoliopsida</taxon>
        <taxon>eudicotyledons</taxon>
        <taxon>Gunneridae</taxon>
        <taxon>Pentapetalae</taxon>
        <taxon>rosids</taxon>
        <taxon>malvids</taxon>
        <taxon>Malvales</taxon>
        <taxon>Malvaceae</taxon>
        <taxon>Malvoideae</taxon>
        <taxon>Gossypium</taxon>
    </lineage>
</organism>
<feature type="region of interest" description="Disordered" evidence="1">
    <location>
        <begin position="72"/>
        <end position="115"/>
    </location>
</feature>
<proteinExistence type="predicted"/>
<dbReference type="EMBL" id="JABEZY010252029">
    <property type="protein sequence ID" value="MBA0753355.1"/>
    <property type="molecule type" value="Genomic_DNA"/>
</dbReference>
<evidence type="ECO:0000313" key="3">
    <source>
        <dbReference type="EMBL" id="MBA0753355.1"/>
    </source>
</evidence>
<dbReference type="AlphaFoldDB" id="A0A7J9CYK9"/>
<feature type="non-terminal residue" evidence="3">
    <location>
        <position position="175"/>
    </location>
</feature>
<keyword evidence="4" id="KW-1185">Reference proteome</keyword>
<dbReference type="PANTHER" id="PTHR34377">
    <property type="entry name" value="TETRATRICOPEPTIDE REPEAT (TPR)-LIKE SUPERFAMILY PROTEIN"/>
    <property type="match status" value="1"/>
</dbReference>
<dbReference type="OrthoDB" id="1930534at2759"/>
<feature type="compositionally biased region" description="Basic residues" evidence="1">
    <location>
        <begin position="99"/>
        <end position="115"/>
    </location>
</feature>
<sequence length="175" mass="19809">MKKAGIQMLFLSSMFFVVVALPIKLPIMSRVRANPPRLVPLCTSQLMLVNYACGTVPLVQFPFLSSNTLDVGNENGNGTGSSQGDGNGIENGAGEGENKHRHRHRHRLKHRHRNRHKEMTHEQNYCCRWMQILERGCVCNILAHLPLFLSWHLHHYTILVGEACKVTFTCGGRLR</sequence>
<reference evidence="3 4" key="1">
    <citation type="journal article" date="2019" name="Genome Biol. Evol.">
        <title>Insights into the evolution of the New World diploid cottons (Gossypium, subgenus Houzingenia) based on genome sequencing.</title>
        <authorList>
            <person name="Grover C.E."/>
            <person name="Arick M.A. 2nd"/>
            <person name="Thrash A."/>
            <person name="Conover J.L."/>
            <person name="Sanders W.S."/>
            <person name="Peterson D.G."/>
            <person name="Frelichowski J.E."/>
            <person name="Scheffler J.A."/>
            <person name="Scheffler B.E."/>
            <person name="Wendel J.F."/>
        </authorList>
    </citation>
    <scope>NUCLEOTIDE SEQUENCE [LARGE SCALE GENOMIC DNA]</scope>
    <source>
        <strain evidence="3">5</strain>
        <tissue evidence="3">Leaf</tissue>
    </source>
</reference>
<evidence type="ECO:0000256" key="1">
    <source>
        <dbReference type="SAM" id="MobiDB-lite"/>
    </source>
</evidence>
<protein>
    <submittedName>
        <fullName evidence="3">Uncharacterized protein</fullName>
    </submittedName>
</protein>
<gene>
    <name evidence="3" type="ORF">Gogos_020142</name>
</gene>